<dbReference type="GO" id="GO:0016705">
    <property type="term" value="F:oxidoreductase activity, acting on paired donors, with incorporation or reduction of molecular oxygen"/>
    <property type="evidence" value="ECO:0007669"/>
    <property type="project" value="InterPro"/>
</dbReference>
<dbReference type="Proteomes" id="UP001197093">
    <property type="component" value="Unassembled WGS sequence"/>
</dbReference>
<dbReference type="GO" id="GO:0004497">
    <property type="term" value="F:monooxygenase activity"/>
    <property type="evidence" value="ECO:0007669"/>
    <property type="project" value="InterPro"/>
</dbReference>
<feature type="chain" id="PRO_5042085781" description="Cytochrome P450" evidence="2">
    <location>
        <begin position="22"/>
        <end position="393"/>
    </location>
</feature>
<keyword evidence="2" id="KW-0732">Signal</keyword>
<accession>A0AAD4EQD5</accession>
<dbReference type="GO" id="GO:0005506">
    <property type="term" value="F:iron ion binding"/>
    <property type="evidence" value="ECO:0007669"/>
    <property type="project" value="InterPro"/>
</dbReference>
<evidence type="ECO:0000256" key="1">
    <source>
        <dbReference type="SAM" id="MobiDB-lite"/>
    </source>
</evidence>
<name>A0AAD4EQD5_9PEZI</name>
<comment type="caution">
    <text evidence="3">The sequence shown here is derived from an EMBL/GenBank/DDBJ whole genome shotgun (WGS) entry which is preliminary data.</text>
</comment>
<dbReference type="EMBL" id="JAHCVI010000005">
    <property type="protein sequence ID" value="KAG7285354.1"/>
    <property type="molecule type" value="Genomic_DNA"/>
</dbReference>
<keyword evidence="4" id="KW-1185">Reference proteome</keyword>
<dbReference type="GO" id="GO:0020037">
    <property type="term" value="F:heme binding"/>
    <property type="evidence" value="ECO:0007669"/>
    <property type="project" value="InterPro"/>
</dbReference>
<evidence type="ECO:0000313" key="3">
    <source>
        <dbReference type="EMBL" id="KAG7285354.1"/>
    </source>
</evidence>
<proteinExistence type="predicted"/>
<protein>
    <recommendedName>
        <fullName evidence="5">Cytochrome P450</fullName>
    </recommendedName>
</protein>
<dbReference type="Gene3D" id="1.10.630.10">
    <property type="entry name" value="Cytochrome P450"/>
    <property type="match status" value="1"/>
</dbReference>
<dbReference type="InterPro" id="IPR001128">
    <property type="entry name" value="Cyt_P450"/>
</dbReference>
<feature type="signal peptide" evidence="2">
    <location>
        <begin position="1"/>
        <end position="21"/>
    </location>
</feature>
<organism evidence="3 4">
    <name type="scientific">Staphylotrichum longicolle</name>
    <dbReference type="NCBI Taxonomy" id="669026"/>
    <lineage>
        <taxon>Eukaryota</taxon>
        <taxon>Fungi</taxon>
        <taxon>Dikarya</taxon>
        <taxon>Ascomycota</taxon>
        <taxon>Pezizomycotina</taxon>
        <taxon>Sordariomycetes</taxon>
        <taxon>Sordariomycetidae</taxon>
        <taxon>Sordariales</taxon>
        <taxon>Chaetomiaceae</taxon>
        <taxon>Staphylotrichum</taxon>
    </lineage>
</organism>
<dbReference type="AlphaFoldDB" id="A0AAD4EQD5"/>
<evidence type="ECO:0000256" key="2">
    <source>
        <dbReference type="SAM" id="SignalP"/>
    </source>
</evidence>
<gene>
    <name evidence="3" type="ORF">NEMBOFW57_009978</name>
</gene>
<dbReference type="SUPFAM" id="SSF48264">
    <property type="entry name" value="Cytochrome P450"/>
    <property type="match status" value="2"/>
</dbReference>
<reference evidence="3" key="1">
    <citation type="submission" date="2023-02" db="EMBL/GenBank/DDBJ databases">
        <authorList>
            <person name="Palmer J.M."/>
        </authorList>
    </citation>
    <scope>NUCLEOTIDE SEQUENCE</scope>
    <source>
        <strain evidence="3">FW57</strain>
    </source>
</reference>
<evidence type="ECO:0008006" key="5">
    <source>
        <dbReference type="Google" id="ProtNLM"/>
    </source>
</evidence>
<feature type="region of interest" description="Disordered" evidence="1">
    <location>
        <begin position="267"/>
        <end position="293"/>
    </location>
</feature>
<dbReference type="InterPro" id="IPR036396">
    <property type="entry name" value="Cyt_P450_sf"/>
</dbReference>
<dbReference type="Pfam" id="PF00067">
    <property type="entry name" value="p450"/>
    <property type="match status" value="1"/>
</dbReference>
<feature type="compositionally biased region" description="Low complexity" evidence="1">
    <location>
        <begin position="275"/>
        <end position="293"/>
    </location>
</feature>
<evidence type="ECO:0000313" key="4">
    <source>
        <dbReference type="Proteomes" id="UP001197093"/>
    </source>
</evidence>
<sequence length="393" mass="43205">MLILAVPICLVAALVFHEWQAWRTREWVHEQRRVASFQYAGEPALQERLHLRATENRRLKAAFGLDNSLTTKNPSAHKAFLATASRILNGNRSWEQLYAVAEGFLKGELEIAAENSKSTLRLAESVRCMVLAVVLFDSFGVDPVATPRSHLVTITDEINKQWLQSKCHPDNVIPSQGLNETVASLSITSPEHTPLPPPQVLSILMPQYETLWRVVLLTFVTAYHHQPAACHDTIQRTAAVPSCLGNPALEKDALKLAKEGLRLYPSNKHLYRSRNPTPNSPTSPATSSPPAAADLSALHRHPSIWGRDALAFRPSRFDDGQLTALQHEAYIPFSVKPHKCPAAGNAFGERMVAVLVVALGRELGPGNGRADFGEGVVKGWRWGEEGGIEDGKG</sequence>